<dbReference type="Pfam" id="PF13546">
    <property type="entry name" value="DDE_5"/>
    <property type="match status" value="1"/>
</dbReference>
<name>A0A0G9K7L9_9BACT</name>
<dbReference type="RefSeq" id="WP_046995974.1">
    <property type="nucleotide sequence ID" value="NZ_JAIQ01000018.1"/>
</dbReference>
<protein>
    <submittedName>
        <fullName evidence="2">Transposase IS4</fullName>
    </submittedName>
</protein>
<dbReference type="PATRIC" id="fig|1447256.3.peg.89"/>
<dbReference type="EMBL" id="JAIQ01000018">
    <property type="protein sequence ID" value="KLE02549.1"/>
    <property type="molecule type" value="Genomic_DNA"/>
</dbReference>
<evidence type="ECO:0000313" key="3">
    <source>
        <dbReference type="Proteomes" id="UP000035514"/>
    </source>
</evidence>
<comment type="caution">
    <text evidence="2">The sequence shown here is derived from an EMBL/GenBank/DDBJ whole genome shotgun (WGS) entry which is preliminary data.</text>
</comment>
<proteinExistence type="predicted"/>
<dbReference type="SUPFAM" id="SSF53098">
    <property type="entry name" value="Ribonuclease H-like"/>
    <property type="match status" value="1"/>
</dbReference>
<evidence type="ECO:0000313" key="2">
    <source>
        <dbReference type="EMBL" id="KLE02549.1"/>
    </source>
</evidence>
<dbReference type="InterPro" id="IPR038721">
    <property type="entry name" value="IS701-like_DDE_dom"/>
</dbReference>
<sequence length="454" mass="52532">MQIESKIIGIINDKLKNPIYETLRLLNMRTILTKSNFSKKEGVAVHMVVLHFVYMLVMNKKISTFMNQSNDSFKKDVYYRLLTNASYNWRKLLSLSSLKILSLLHKVQDAKLIRVLILDDTVENKVGKNIEGSCDNLWSNKAKRKIRGVNVVSLNYSDGFSNFMLDFAIAMNSYARVKIEEFTNIIDHRTNAHKRRLEALKGKSQIAIDMITRAVKSGIYADYLLVDSWYSKPVFIETMNELGLQVISRMVNNDRIWNFTGEKKTLNGIYNKLKKLKTIKMGQYGKKIKFEYVSTIVAHKKAGKLKIVFIKTKENLIPIVSTNLELNDEEIIDIYKRRWDIEQGYKELREHFGFGKEENRIYEALVARVTLSFFTYNIVSYINRISNEPKTIGGLFKDLECELHTLAIAMQAFLAILDEIAKIEEVVNRNENFTAIIDLLRDVTGKLLGFRCES</sequence>
<evidence type="ECO:0000259" key="1">
    <source>
        <dbReference type="Pfam" id="PF13546"/>
    </source>
</evidence>
<dbReference type="InterPro" id="IPR012337">
    <property type="entry name" value="RNaseH-like_sf"/>
</dbReference>
<organism evidence="2 3">
    <name type="scientific">Aliarcobacter butzleri L348</name>
    <dbReference type="NCBI Taxonomy" id="1447256"/>
    <lineage>
        <taxon>Bacteria</taxon>
        <taxon>Pseudomonadati</taxon>
        <taxon>Campylobacterota</taxon>
        <taxon>Epsilonproteobacteria</taxon>
        <taxon>Campylobacterales</taxon>
        <taxon>Arcobacteraceae</taxon>
        <taxon>Aliarcobacter</taxon>
    </lineage>
</organism>
<gene>
    <name evidence="2" type="ORF">AA20_00460</name>
</gene>
<dbReference type="Proteomes" id="UP000035514">
    <property type="component" value="Unassembled WGS sequence"/>
</dbReference>
<feature type="domain" description="Transposase IS701-like DDE" evidence="1">
    <location>
        <begin position="78"/>
        <end position="258"/>
    </location>
</feature>
<reference evidence="2 3" key="1">
    <citation type="submission" date="2014-01" db="EMBL/GenBank/DDBJ databases">
        <title>Development of a Comparative Genomic Fingerprinting Assay for High Resolution Genotyping of Arcobacter butzleri.</title>
        <authorList>
            <person name="Webb A.L."/>
            <person name="Inglis G.D."/>
            <person name="Kruczkiewicz P."/>
            <person name="Selinger L.B."/>
            <person name="Taboada E.N."/>
        </authorList>
    </citation>
    <scope>NUCLEOTIDE SEQUENCE [LARGE SCALE GENOMIC DNA]</scope>
    <source>
        <strain evidence="2 3">L348</strain>
    </source>
</reference>
<dbReference type="AlphaFoldDB" id="A0A0G9K7L9"/>
<accession>A0A0G9K7L9</accession>